<evidence type="ECO:0000313" key="2">
    <source>
        <dbReference type="Proteomes" id="UP000228531"/>
    </source>
</evidence>
<organism evidence="1 2">
    <name type="scientific">Yoonia maricola</name>
    <dbReference type="NCBI Taxonomy" id="420999"/>
    <lineage>
        <taxon>Bacteria</taxon>
        <taxon>Pseudomonadati</taxon>
        <taxon>Pseudomonadota</taxon>
        <taxon>Alphaproteobacteria</taxon>
        <taxon>Rhodobacterales</taxon>
        <taxon>Paracoccaceae</taxon>
        <taxon>Yoonia</taxon>
    </lineage>
</organism>
<dbReference type="AlphaFoldDB" id="A0A2M8W394"/>
<proteinExistence type="predicted"/>
<gene>
    <name evidence="1" type="ORF">BC777_3403</name>
</gene>
<protein>
    <submittedName>
        <fullName evidence="1">Uncharacterized protein</fullName>
    </submittedName>
</protein>
<dbReference type="Proteomes" id="UP000228531">
    <property type="component" value="Unassembled WGS sequence"/>
</dbReference>
<reference evidence="1 2" key="1">
    <citation type="submission" date="2017-11" db="EMBL/GenBank/DDBJ databases">
        <title>Genomic Encyclopedia of Archaeal and Bacterial Type Strains, Phase II (KMG-II): From Individual Species to Whole Genera.</title>
        <authorList>
            <person name="Goeker M."/>
        </authorList>
    </citation>
    <scope>NUCLEOTIDE SEQUENCE [LARGE SCALE GENOMIC DNA]</scope>
    <source>
        <strain evidence="1 2">DSM 29128</strain>
    </source>
</reference>
<evidence type="ECO:0000313" key="1">
    <source>
        <dbReference type="EMBL" id="PJI85401.1"/>
    </source>
</evidence>
<comment type="caution">
    <text evidence="1">The sequence shown here is derived from an EMBL/GenBank/DDBJ whole genome shotgun (WGS) entry which is preliminary data.</text>
</comment>
<accession>A0A2M8W394</accession>
<dbReference type="OrthoDB" id="7066515at2"/>
<dbReference type="EMBL" id="PGTY01000003">
    <property type="protein sequence ID" value="PJI85401.1"/>
    <property type="molecule type" value="Genomic_DNA"/>
</dbReference>
<keyword evidence="2" id="KW-1185">Reference proteome</keyword>
<name>A0A2M8W394_9RHOB</name>
<sequence>MRQVSRNSSHSVCQSANCKLKAIDRRLSDLHLQWHDAEDAYFDPNAFRIAIQTCIQTARTVTFILQSNKALFPDFDAWYVQWQDQFRSIPLMKWMVDARNKIEKRGDLETHSDVTVSILASYLDHERVSVQVETDLFDSTQQLMEKIPKYALRKHVLRDGILQIQRRWVANDLPEYELLDAVAEAYGHLSRLVHDAHLALGLLAPDITSNVHGLTYDHEAMDGKLPCMIGHERRRSCDIWLATGERMEIETKLVTVSRAEAEKVSGRYDIDFSEVYSGANTPEETLRKLFDVARKMFLNDEYHATIAILLKGIIPVDIQELRPEEHGQKYVMAQMLADQVRRVGADTVIVIGEIWTAPFDPEQPLARAVDSSDKSEALSGTLVQKRGEPLRISAEILRGVDRVALKASTEQSGGAHNFFSPIYDVWGRAKSPSAEEAQHDK</sequence>